<evidence type="ECO:0000313" key="2">
    <source>
        <dbReference type="Proteomes" id="UP000269199"/>
    </source>
</evidence>
<proteinExistence type="predicted"/>
<name>A0AAD0UB14_9BURK</name>
<dbReference type="AlphaFoldDB" id="A0AAD0UB14"/>
<dbReference type="EMBL" id="CP024996">
    <property type="protein sequence ID" value="AYR23619.1"/>
    <property type="molecule type" value="Genomic_DNA"/>
</dbReference>
<evidence type="ECO:0000313" key="1">
    <source>
        <dbReference type="EMBL" id="AYR23619.1"/>
    </source>
</evidence>
<organism evidence="1 2">
    <name type="scientific">Herbaspirillum rubrisubalbicans</name>
    <dbReference type="NCBI Taxonomy" id="80842"/>
    <lineage>
        <taxon>Bacteria</taxon>
        <taxon>Pseudomonadati</taxon>
        <taxon>Pseudomonadota</taxon>
        <taxon>Betaproteobacteria</taxon>
        <taxon>Burkholderiales</taxon>
        <taxon>Oxalobacteraceae</taxon>
        <taxon>Herbaspirillum</taxon>
    </lineage>
</organism>
<sequence>MTESQFDDEELYGCEYSPEDRPCYLAPGDIPDGELRSALGQLCFLQSDPYFRTQAFNLDMTDGFLMELEYATLREWFETERTPPRAYFLGAQSQMWIFATYELLRSWREWVSEVKKWSANGGLDQKLASLKNQAKDFSHFGIEAKIGQLKAVIKKPELVLLIEAHLDHTYVSFKKLEFLRVALAKNQVSGKPKLIPSMPTHGRINKECGALDYELQNGIYIIGQMSRRDVADAIRGLDLTAAPPSKENLASFDTYMKGPGSGIPSSETSCA</sequence>
<gene>
    <name evidence="1" type="ORF">RC54_07170</name>
</gene>
<protein>
    <submittedName>
        <fullName evidence="1">Uncharacterized protein</fullName>
    </submittedName>
</protein>
<dbReference type="Proteomes" id="UP000269199">
    <property type="component" value="Chromosome"/>
</dbReference>
<accession>A0AAD0UB14</accession>
<dbReference type="RefSeq" id="WP_061789051.1">
    <property type="nucleotide sequence ID" value="NZ_CP024996.1"/>
</dbReference>
<reference evidence="1 2" key="1">
    <citation type="submission" date="2017-11" db="EMBL/GenBank/DDBJ databases">
        <title>Complete genome sequence of Herbaspirillum rubrisubalbicans DSM 11543.</title>
        <authorList>
            <person name="Chen M."/>
            <person name="An Q."/>
        </authorList>
    </citation>
    <scope>NUCLEOTIDE SEQUENCE [LARGE SCALE GENOMIC DNA]</scope>
    <source>
        <strain evidence="1 2">DSM 11543</strain>
    </source>
</reference>